<reference evidence="2" key="2">
    <citation type="journal article" date="2015" name="Data Brief">
        <title>Shoot transcriptome of the giant reed, Arundo donax.</title>
        <authorList>
            <person name="Barrero R.A."/>
            <person name="Guerrero F.D."/>
            <person name="Moolhuijzen P."/>
            <person name="Goolsby J.A."/>
            <person name="Tidwell J."/>
            <person name="Bellgard S.E."/>
            <person name="Bellgard M.I."/>
        </authorList>
    </citation>
    <scope>NUCLEOTIDE SEQUENCE</scope>
    <source>
        <tissue evidence="2">Shoot tissue taken approximately 20 cm above the soil surface</tissue>
    </source>
</reference>
<feature type="compositionally biased region" description="Low complexity" evidence="1">
    <location>
        <begin position="35"/>
        <end position="47"/>
    </location>
</feature>
<organism evidence="2">
    <name type="scientific">Arundo donax</name>
    <name type="common">Giant reed</name>
    <name type="synonym">Donax arundinaceus</name>
    <dbReference type="NCBI Taxonomy" id="35708"/>
    <lineage>
        <taxon>Eukaryota</taxon>
        <taxon>Viridiplantae</taxon>
        <taxon>Streptophyta</taxon>
        <taxon>Embryophyta</taxon>
        <taxon>Tracheophyta</taxon>
        <taxon>Spermatophyta</taxon>
        <taxon>Magnoliopsida</taxon>
        <taxon>Liliopsida</taxon>
        <taxon>Poales</taxon>
        <taxon>Poaceae</taxon>
        <taxon>PACMAD clade</taxon>
        <taxon>Arundinoideae</taxon>
        <taxon>Arundineae</taxon>
        <taxon>Arundo</taxon>
    </lineage>
</organism>
<feature type="compositionally biased region" description="Pro residues" evidence="1">
    <location>
        <begin position="12"/>
        <end position="21"/>
    </location>
</feature>
<evidence type="ECO:0000256" key="1">
    <source>
        <dbReference type="SAM" id="MobiDB-lite"/>
    </source>
</evidence>
<reference evidence="2" key="1">
    <citation type="submission" date="2014-09" db="EMBL/GenBank/DDBJ databases">
        <authorList>
            <person name="Magalhaes I.L.F."/>
            <person name="Oliveira U."/>
            <person name="Santos F.R."/>
            <person name="Vidigal T.H.D.A."/>
            <person name="Brescovit A.D."/>
            <person name="Santos A.J."/>
        </authorList>
    </citation>
    <scope>NUCLEOTIDE SEQUENCE</scope>
    <source>
        <tissue evidence="2">Shoot tissue taken approximately 20 cm above the soil surface</tissue>
    </source>
</reference>
<sequence>MPSPYLRLPLRRQPPAPPSPQQPLRRSPHAPRPSPSSFRVSRLRPVPGSSAAPPRIIPMPSAVPDLIPRELRPEFLRRSATPPPYAVGRRLLPLLARVPACRGGDERTPSRAAGTSLHRRRRGVRAAILPQRYPKP</sequence>
<proteinExistence type="predicted"/>
<feature type="compositionally biased region" description="Low complexity" evidence="1">
    <location>
        <begin position="1"/>
        <end position="11"/>
    </location>
</feature>
<feature type="region of interest" description="Disordered" evidence="1">
    <location>
        <begin position="1"/>
        <end position="62"/>
    </location>
</feature>
<evidence type="ECO:0000313" key="2">
    <source>
        <dbReference type="EMBL" id="JAD86506.1"/>
    </source>
</evidence>
<feature type="region of interest" description="Disordered" evidence="1">
    <location>
        <begin position="101"/>
        <end position="121"/>
    </location>
</feature>
<dbReference type="EMBL" id="GBRH01211389">
    <property type="protein sequence ID" value="JAD86506.1"/>
    <property type="molecule type" value="Transcribed_RNA"/>
</dbReference>
<dbReference type="AlphaFoldDB" id="A0A0A9DFB1"/>
<name>A0A0A9DFB1_ARUDO</name>
<accession>A0A0A9DFB1</accession>
<protein>
    <submittedName>
        <fullName evidence="2">Uncharacterized protein</fullName>
    </submittedName>
</protein>